<dbReference type="PROSITE" id="PS51257">
    <property type="entry name" value="PROKAR_LIPOPROTEIN"/>
    <property type="match status" value="1"/>
</dbReference>
<proteinExistence type="predicted"/>
<dbReference type="RefSeq" id="WP_131011344.1">
    <property type="nucleotide sequence ID" value="NZ_SIRE01000002.1"/>
</dbReference>
<keyword evidence="3" id="KW-1185">Reference proteome</keyword>
<evidence type="ECO:0000313" key="2">
    <source>
        <dbReference type="EMBL" id="TBL81559.1"/>
    </source>
</evidence>
<organism evidence="2 3">
    <name type="scientific">Paenibacillus thalictri</name>
    <dbReference type="NCBI Taxonomy" id="2527873"/>
    <lineage>
        <taxon>Bacteria</taxon>
        <taxon>Bacillati</taxon>
        <taxon>Bacillota</taxon>
        <taxon>Bacilli</taxon>
        <taxon>Bacillales</taxon>
        <taxon>Paenibacillaceae</taxon>
        <taxon>Paenibacillus</taxon>
    </lineage>
</organism>
<name>A0A4Q9DWV9_9BACL</name>
<reference evidence="2 3" key="1">
    <citation type="submission" date="2019-02" db="EMBL/GenBank/DDBJ databases">
        <title>Paenibacillus sp. nov., isolated from surface-sterilized tissue of Thalictrum simplex L.</title>
        <authorList>
            <person name="Tuo L."/>
        </authorList>
    </citation>
    <scope>NUCLEOTIDE SEQUENCE [LARGE SCALE GENOMIC DNA]</scope>
    <source>
        <strain evidence="2 3">N2SHLJ1</strain>
    </source>
</reference>
<evidence type="ECO:0000313" key="3">
    <source>
        <dbReference type="Proteomes" id="UP000293142"/>
    </source>
</evidence>
<dbReference type="OrthoDB" id="2884543at2"/>
<dbReference type="EMBL" id="SIRE01000002">
    <property type="protein sequence ID" value="TBL81559.1"/>
    <property type="molecule type" value="Genomic_DNA"/>
</dbReference>
<protein>
    <recommendedName>
        <fullName evidence="4">Lipoprotein</fullName>
    </recommendedName>
</protein>
<evidence type="ECO:0008006" key="4">
    <source>
        <dbReference type="Google" id="ProtNLM"/>
    </source>
</evidence>
<feature type="chain" id="PRO_5039081951" description="Lipoprotein" evidence="1">
    <location>
        <begin position="19"/>
        <end position="127"/>
    </location>
</feature>
<dbReference type="AlphaFoldDB" id="A0A4Q9DWV9"/>
<gene>
    <name evidence="2" type="ORF">EYB31_00660</name>
</gene>
<feature type="signal peptide" evidence="1">
    <location>
        <begin position="1"/>
        <end position="18"/>
    </location>
</feature>
<sequence length="127" mass="14345">MLKTKTLLAKATMLLACAAAISSCSKEKPPGSPTETAIRMKQAVTFNEYDRFQALFMEQRKSQASRELFEQLKATNGAKADFKSYTLVTMENGEMLLVNHTPDNTFQIQDVIKVPDNMKSFFQNLNR</sequence>
<comment type="caution">
    <text evidence="2">The sequence shown here is derived from an EMBL/GenBank/DDBJ whole genome shotgun (WGS) entry which is preliminary data.</text>
</comment>
<dbReference type="Proteomes" id="UP000293142">
    <property type="component" value="Unassembled WGS sequence"/>
</dbReference>
<accession>A0A4Q9DWV9</accession>
<keyword evidence="1" id="KW-0732">Signal</keyword>
<evidence type="ECO:0000256" key="1">
    <source>
        <dbReference type="SAM" id="SignalP"/>
    </source>
</evidence>